<dbReference type="EMBL" id="ONZQ02000006">
    <property type="protein sequence ID" value="SPO02404.1"/>
    <property type="molecule type" value="Genomic_DNA"/>
</dbReference>
<evidence type="ECO:0000259" key="4">
    <source>
        <dbReference type="Pfam" id="PF17829"/>
    </source>
</evidence>
<dbReference type="GO" id="GO:0016787">
    <property type="term" value="F:hydrolase activity"/>
    <property type="evidence" value="ECO:0007669"/>
    <property type="project" value="UniProtKB-KW"/>
</dbReference>
<dbReference type="Gene3D" id="2.60.120.1620">
    <property type="match status" value="1"/>
</dbReference>
<feature type="chain" id="PRO_5042132036" description="Gylcosyl hydrolase 115 C-terminal domain-containing protein" evidence="3">
    <location>
        <begin position="26"/>
        <end position="1086"/>
    </location>
</feature>
<evidence type="ECO:0000313" key="5">
    <source>
        <dbReference type="EMBL" id="SPO02404.1"/>
    </source>
</evidence>
<keyword evidence="3" id="KW-0732">Signal</keyword>
<dbReference type="PANTHER" id="PTHR37842">
    <property type="match status" value="1"/>
</dbReference>
<dbReference type="Gene3D" id="3.20.20.520">
    <property type="entry name" value="Glycosyl hydrolase family 115"/>
    <property type="match status" value="1"/>
</dbReference>
<dbReference type="AlphaFoldDB" id="A0AAE8MZ36"/>
<evidence type="ECO:0000313" key="6">
    <source>
        <dbReference type="Proteomes" id="UP001187682"/>
    </source>
</evidence>
<proteinExistence type="predicted"/>
<dbReference type="Gene3D" id="3.30.379.10">
    <property type="entry name" value="Chitobiase/beta-hexosaminidase domain 2-like"/>
    <property type="match status" value="1"/>
</dbReference>
<gene>
    <name evidence="5" type="ORF">DNG_05077</name>
</gene>
<sequence length="1086" mass="119882">MAPASLRALKAVALTVLALSPLASALGQKQIISFEPTKGAFQIAGGHLGAGQIRVSEGEYWGVVRAAGDLAVDFGRVTGTNYTLSNGKKRAAASEYKYKPVDVSNNTIYRTTEEESFSGPSFSDPSGADTVIIAGTIGQSKLIDDLIKAGKLDVSEIEGEWEAFVSTVVEKPFKGCKRALVIAGADPRGTIFGIYDVSEQIGVSPWYFWADVPTDKHTEIYALGEGKVQRSPSVKYRGIFINDEQPGLSNWVSTNFPDSWNGAAGYNHEFYAMVYELLLRLRANYLWPALWGTMLYTDDPLSQPLADAYEIVLGSSHTEPMMRAQNEFSTYYKSQWAYNLNNKTIDEYFRVGTRRAKPYARNSLFTMAMRGTGDTAIEGGLGLDALLLMLEELVHNQRQIIEDILEVDVDTVPQTWCLYKEVQQYQEKGLQVPESITLLWSDDNWGNVRRLPLANETERSGGAGVYYHFDYVGGPRDYKWINTIQLHKSAEQLQLAKSRGADRIWVVNVGDLRPLELPISHFLDLAYDTEKWTIDATDDWLEAWAAREYGAEVAAEVAAIMTRYGMYASRKKFELLEPHVYSAINYYEAESVLAQWEELRLDAEAVSEKLDEATRASFFQTVLHPITAGEIVTKINIVAARNALYAGQKRNTANDLLFNNIDLLNEDSNLTDTWDALLDGKWAHMLDQTHVNYESYWQQPMRNTLPPMRYVQTTRNSLAGHVGFGAEGSNGTVPGDDQWHSNSSSDLEVPPLEPYGPASRYFDVFSRGTETCEWNASPEVSWLTLSETAGTVGPDGGDTRVTISVDWDALPADFTSKKVYINVTTPCRGFDRYAYPEARILVPVQARAAPPEGFVGFVESDRVVSIEAAHYQRIVPAASSTSPSKRDDDSEEKEVTYHTFKNYGRTGSGVGLVPYGIEKLALENAPALEYNLYLYTNISAANVTLYISPTQNYLGDFNPLEYAIALYPSSSSSPVEPKHVTPVGRTVGGGSPRDWDSAVSDSAWGLRSNVTTSSFDVPAEGEYTLRIWTLLPSIIVQKIVINLGGVRTSFFGPPESFLAGTDSVGAGRTTFRDAPGTLGGSALAAA</sequence>
<dbReference type="InterPro" id="IPR041437">
    <property type="entry name" value="GH115_C"/>
</dbReference>
<dbReference type="InterPro" id="IPR029018">
    <property type="entry name" value="Hex-like_dom2"/>
</dbReference>
<dbReference type="Proteomes" id="UP001187682">
    <property type="component" value="Unassembled WGS sequence"/>
</dbReference>
<comment type="caution">
    <text evidence="5">The sequence shown here is derived from an EMBL/GenBank/DDBJ whole genome shotgun (WGS) entry which is preliminary data.</text>
</comment>
<organism evidence="5 6">
    <name type="scientific">Cephalotrichum gorgonifer</name>
    <dbReference type="NCBI Taxonomy" id="2041049"/>
    <lineage>
        <taxon>Eukaryota</taxon>
        <taxon>Fungi</taxon>
        <taxon>Dikarya</taxon>
        <taxon>Ascomycota</taxon>
        <taxon>Pezizomycotina</taxon>
        <taxon>Sordariomycetes</taxon>
        <taxon>Hypocreomycetidae</taxon>
        <taxon>Microascales</taxon>
        <taxon>Microascaceae</taxon>
        <taxon>Cephalotrichum</taxon>
    </lineage>
</organism>
<dbReference type="InterPro" id="IPR031924">
    <property type="entry name" value="GH115"/>
</dbReference>
<dbReference type="PANTHER" id="PTHR37842:SF2">
    <property type="entry name" value="GYLCOSYL HYDROLASE 115 C-TERMINAL DOMAIN-CONTAINING PROTEIN"/>
    <property type="match status" value="1"/>
</dbReference>
<accession>A0AAE8MZ36</accession>
<feature type="domain" description="Gylcosyl hydrolase 115 C-terminal" evidence="4">
    <location>
        <begin position="856"/>
        <end position="1055"/>
    </location>
</feature>
<protein>
    <recommendedName>
        <fullName evidence="4">Gylcosyl hydrolase 115 C-terminal domain-containing protein</fullName>
    </recommendedName>
</protein>
<feature type="region of interest" description="Disordered" evidence="2">
    <location>
        <begin position="725"/>
        <end position="750"/>
    </location>
</feature>
<reference evidence="5" key="1">
    <citation type="submission" date="2018-03" db="EMBL/GenBank/DDBJ databases">
        <authorList>
            <person name="Guldener U."/>
        </authorList>
    </citation>
    <scope>NUCLEOTIDE SEQUENCE</scope>
</reference>
<evidence type="ECO:0000256" key="2">
    <source>
        <dbReference type="SAM" id="MobiDB-lite"/>
    </source>
</evidence>
<evidence type="ECO:0000256" key="1">
    <source>
        <dbReference type="ARBA" id="ARBA00022801"/>
    </source>
</evidence>
<dbReference type="Pfam" id="PF17829">
    <property type="entry name" value="GH115_C"/>
    <property type="match status" value="1"/>
</dbReference>
<name>A0AAE8MZ36_9PEZI</name>
<dbReference type="InterPro" id="IPR042301">
    <property type="entry name" value="GH115_sf"/>
</dbReference>
<keyword evidence="1" id="KW-0378">Hydrolase</keyword>
<keyword evidence="6" id="KW-1185">Reference proteome</keyword>
<dbReference type="Gene3D" id="1.20.58.2150">
    <property type="match status" value="1"/>
</dbReference>
<evidence type="ECO:0000256" key="3">
    <source>
        <dbReference type="SAM" id="SignalP"/>
    </source>
</evidence>
<feature type="signal peptide" evidence="3">
    <location>
        <begin position="1"/>
        <end position="25"/>
    </location>
</feature>
<dbReference type="Pfam" id="PF15979">
    <property type="entry name" value="Glyco_hydro_115"/>
    <property type="match status" value="1"/>
</dbReference>